<name>A0A9P5YMQ4_9AGAR</name>
<keyword evidence="1" id="KW-1133">Transmembrane helix</keyword>
<feature type="transmembrane region" description="Helical" evidence="1">
    <location>
        <begin position="66"/>
        <end position="87"/>
    </location>
</feature>
<dbReference type="Proteomes" id="UP000807469">
    <property type="component" value="Unassembled WGS sequence"/>
</dbReference>
<sequence length="242" mass="27071">MSRNLCLEHCLLLTATIALLQFRTTPTARSHPTHLPRCLLNPAWGDHPMSASITSDHDNLPKRATMLTYIFSNQGWGIFAGSLVTIIMMLCRKSTVVFGRMSKVNGRAFLFAGMSLIPAFATLYYTLSESTKYINDQQHETADHGADGWNEKRSSEKSDEDVDVLATPVDLIIKDKAHFKAAFQARVHVGSCLILRELSSSWFVFLHFGVSSSFHCINLKQNIILQQTSYNSSSDSPWCVLI</sequence>
<proteinExistence type="predicted"/>
<keyword evidence="2" id="KW-0732">Signal</keyword>
<feature type="chain" id="PRO_5040275074" evidence="2">
    <location>
        <begin position="31"/>
        <end position="242"/>
    </location>
</feature>
<feature type="transmembrane region" description="Helical" evidence="1">
    <location>
        <begin position="108"/>
        <end position="127"/>
    </location>
</feature>
<reference evidence="3" key="1">
    <citation type="submission" date="2020-11" db="EMBL/GenBank/DDBJ databases">
        <authorList>
            <consortium name="DOE Joint Genome Institute"/>
            <person name="Ahrendt S."/>
            <person name="Riley R."/>
            <person name="Andreopoulos W."/>
            <person name="Labutti K."/>
            <person name="Pangilinan J."/>
            <person name="Ruiz-Duenas F.J."/>
            <person name="Barrasa J.M."/>
            <person name="Sanchez-Garcia M."/>
            <person name="Camarero S."/>
            <person name="Miyauchi S."/>
            <person name="Serrano A."/>
            <person name="Linde D."/>
            <person name="Babiker R."/>
            <person name="Drula E."/>
            <person name="Ayuso-Fernandez I."/>
            <person name="Pacheco R."/>
            <person name="Padilla G."/>
            <person name="Ferreira P."/>
            <person name="Barriuso J."/>
            <person name="Kellner H."/>
            <person name="Castanera R."/>
            <person name="Alfaro M."/>
            <person name="Ramirez L."/>
            <person name="Pisabarro A.G."/>
            <person name="Kuo A."/>
            <person name="Tritt A."/>
            <person name="Lipzen A."/>
            <person name="He G."/>
            <person name="Yan M."/>
            <person name="Ng V."/>
            <person name="Cullen D."/>
            <person name="Martin F."/>
            <person name="Rosso M.-N."/>
            <person name="Henrissat B."/>
            <person name="Hibbett D."/>
            <person name="Martinez A.T."/>
            <person name="Grigoriev I.V."/>
        </authorList>
    </citation>
    <scope>NUCLEOTIDE SEQUENCE</scope>
    <source>
        <strain evidence="3">CIRM-BRFM 674</strain>
    </source>
</reference>
<comment type="caution">
    <text evidence="3">The sequence shown here is derived from an EMBL/GenBank/DDBJ whole genome shotgun (WGS) entry which is preliminary data.</text>
</comment>
<keyword evidence="1" id="KW-0812">Transmembrane</keyword>
<evidence type="ECO:0000313" key="4">
    <source>
        <dbReference type="Proteomes" id="UP000807469"/>
    </source>
</evidence>
<protein>
    <submittedName>
        <fullName evidence="3">Uncharacterized protein</fullName>
    </submittedName>
</protein>
<evidence type="ECO:0000256" key="2">
    <source>
        <dbReference type="SAM" id="SignalP"/>
    </source>
</evidence>
<dbReference type="InterPro" id="IPR036259">
    <property type="entry name" value="MFS_trans_sf"/>
</dbReference>
<dbReference type="EMBL" id="MU155517">
    <property type="protein sequence ID" value="KAF9472608.1"/>
    <property type="molecule type" value="Genomic_DNA"/>
</dbReference>
<dbReference type="AlphaFoldDB" id="A0A9P5YMQ4"/>
<organism evidence="3 4">
    <name type="scientific">Pholiota conissans</name>
    <dbReference type="NCBI Taxonomy" id="109636"/>
    <lineage>
        <taxon>Eukaryota</taxon>
        <taxon>Fungi</taxon>
        <taxon>Dikarya</taxon>
        <taxon>Basidiomycota</taxon>
        <taxon>Agaricomycotina</taxon>
        <taxon>Agaricomycetes</taxon>
        <taxon>Agaricomycetidae</taxon>
        <taxon>Agaricales</taxon>
        <taxon>Agaricineae</taxon>
        <taxon>Strophariaceae</taxon>
        <taxon>Pholiota</taxon>
    </lineage>
</organism>
<accession>A0A9P5YMQ4</accession>
<dbReference type="OrthoDB" id="3062718at2759"/>
<keyword evidence="1" id="KW-0472">Membrane</keyword>
<evidence type="ECO:0000256" key="1">
    <source>
        <dbReference type="SAM" id="Phobius"/>
    </source>
</evidence>
<keyword evidence="4" id="KW-1185">Reference proteome</keyword>
<dbReference type="Gene3D" id="1.20.1250.20">
    <property type="entry name" value="MFS general substrate transporter like domains"/>
    <property type="match status" value="1"/>
</dbReference>
<gene>
    <name evidence="3" type="ORF">BDN70DRAFT_925619</name>
</gene>
<evidence type="ECO:0000313" key="3">
    <source>
        <dbReference type="EMBL" id="KAF9472608.1"/>
    </source>
</evidence>
<feature type="signal peptide" evidence="2">
    <location>
        <begin position="1"/>
        <end position="30"/>
    </location>
</feature>